<protein>
    <recommendedName>
        <fullName evidence="9">Glucose receptor Git3 N-terminal domain-containing protein</fullName>
    </recommendedName>
</protein>
<dbReference type="PANTHER" id="PTHR23112">
    <property type="entry name" value="G PROTEIN-COUPLED RECEPTOR 157-RELATED"/>
    <property type="match status" value="1"/>
</dbReference>
<proteinExistence type="predicted"/>
<reference evidence="7 8" key="1">
    <citation type="submission" date="2024-02" db="EMBL/GenBank/DDBJ databases">
        <title>A draft genome for the cacao thread blight pathogen Marasmius crinis-equi.</title>
        <authorList>
            <person name="Cohen S.P."/>
            <person name="Baruah I.K."/>
            <person name="Amoako-Attah I."/>
            <person name="Bukari Y."/>
            <person name="Meinhardt L.W."/>
            <person name="Bailey B.A."/>
        </authorList>
    </citation>
    <scope>NUCLEOTIDE SEQUENCE [LARGE SCALE GENOMIC DNA]</scope>
    <source>
        <strain evidence="7 8">GH-76</strain>
    </source>
</reference>
<organism evidence="7 8">
    <name type="scientific">Marasmius crinis-equi</name>
    <dbReference type="NCBI Taxonomy" id="585013"/>
    <lineage>
        <taxon>Eukaryota</taxon>
        <taxon>Fungi</taxon>
        <taxon>Dikarya</taxon>
        <taxon>Basidiomycota</taxon>
        <taxon>Agaricomycotina</taxon>
        <taxon>Agaricomycetes</taxon>
        <taxon>Agaricomycetidae</taxon>
        <taxon>Agaricales</taxon>
        <taxon>Marasmiineae</taxon>
        <taxon>Marasmiaceae</taxon>
        <taxon>Marasmius</taxon>
    </lineage>
</organism>
<dbReference type="EMBL" id="JBAHYK010000085">
    <property type="protein sequence ID" value="KAL0578768.1"/>
    <property type="molecule type" value="Genomic_DNA"/>
</dbReference>
<name>A0ABR3FTS1_9AGAR</name>
<keyword evidence="2 6" id="KW-0812">Transmembrane</keyword>
<comment type="subcellular location">
    <subcellularLocation>
        <location evidence="1">Membrane</location>
        <topology evidence="1">Multi-pass membrane protein</topology>
    </subcellularLocation>
</comment>
<keyword evidence="4 6" id="KW-0472">Membrane</keyword>
<evidence type="ECO:0000256" key="5">
    <source>
        <dbReference type="SAM" id="MobiDB-lite"/>
    </source>
</evidence>
<gene>
    <name evidence="7" type="ORF">V5O48_003221</name>
</gene>
<keyword evidence="8" id="KW-1185">Reference proteome</keyword>
<dbReference type="Pfam" id="PF05462">
    <property type="entry name" value="Dicty_CAR"/>
    <property type="match status" value="1"/>
</dbReference>
<feature type="transmembrane region" description="Helical" evidence="6">
    <location>
        <begin position="192"/>
        <end position="213"/>
    </location>
</feature>
<feature type="region of interest" description="Disordered" evidence="5">
    <location>
        <begin position="343"/>
        <end position="380"/>
    </location>
</feature>
<dbReference type="Gene3D" id="1.20.1070.10">
    <property type="entry name" value="Rhodopsin 7-helix transmembrane proteins"/>
    <property type="match status" value="1"/>
</dbReference>
<keyword evidence="3 6" id="KW-1133">Transmembrane helix</keyword>
<sequence>MSEKATIWTVFAAALAGNNTWYTSGERAGVIVLTVAALLSLAAILFVAVPSIFTTQRSFKTHIFEYLSCLLIANTIQSIGTAMNLRWVMKNGVSNGNFCNVQGGIKQAGNLATALWSFMLAMHLFNILFMRSAVTKVGLWCTVIGGWLLVVLFVVIGPVAIQKPSKGPYFGVSGQWCWITDEYPEEQVFLEYFFEFLAAALSFLLYSIILLRVRGNLVHNKGKWQLKFISKEDSWRLGFARDLIDSSMLKVAQRMVWLPAWSLTLQIDLNSSCVLKPGFVNVMLILVTRRVFPDLAALPEFNTPRNKLLDVVFGKTGVTPFTLQRSDTADSYMREREARLQGMRSVSPLPGSQDGPALQRSASAGSSMTQVSTMNLIPNR</sequence>
<evidence type="ECO:0008006" key="9">
    <source>
        <dbReference type="Google" id="ProtNLM"/>
    </source>
</evidence>
<feature type="transmembrane region" description="Helical" evidence="6">
    <location>
        <begin position="66"/>
        <end position="88"/>
    </location>
</feature>
<evidence type="ECO:0000256" key="1">
    <source>
        <dbReference type="ARBA" id="ARBA00004141"/>
    </source>
</evidence>
<comment type="caution">
    <text evidence="7">The sequence shown here is derived from an EMBL/GenBank/DDBJ whole genome shotgun (WGS) entry which is preliminary data.</text>
</comment>
<feature type="compositionally biased region" description="Polar residues" evidence="5">
    <location>
        <begin position="360"/>
        <end position="380"/>
    </location>
</feature>
<feature type="transmembrane region" description="Helical" evidence="6">
    <location>
        <begin position="137"/>
        <end position="161"/>
    </location>
</feature>
<evidence type="ECO:0000313" key="7">
    <source>
        <dbReference type="EMBL" id="KAL0578768.1"/>
    </source>
</evidence>
<feature type="transmembrane region" description="Helical" evidence="6">
    <location>
        <begin position="108"/>
        <end position="130"/>
    </location>
</feature>
<evidence type="ECO:0000313" key="8">
    <source>
        <dbReference type="Proteomes" id="UP001465976"/>
    </source>
</evidence>
<dbReference type="Proteomes" id="UP001465976">
    <property type="component" value="Unassembled WGS sequence"/>
</dbReference>
<feature type="transmembrane region" description="Helical" evidence="6">
    <location>
        <begin position="32"/>
        <end position="54"/>
    </location>
</feature>
<dbReference type="PANTHER" id="PTHR23112:SF37">
    <property type="entry name" value="G PROTEIN-COUPLED RECEPTOR GPR1"/>
    <property type="match status" value="1"/>
</dbReference>
<evidence type="ECO:0000256" key="6">
    <source>
        <dbReference type="SAM" id="Phobius"/>
    </source>
</evidence>
<accession>A0ABR3FTS1</accession>
<evidence type="ECO:0000256" key="3">
    <source>
        <dbReference type="ARBA" id="ARBA00022989"/>
    </source>
</evidence>
<evidence type="ECO:0000256" key="2">
    <source>
        <dbReference type="ARBA" id="ARBA00022692"/>
    </source>
</evidence>
<evidence type="ECO:0000256" key="4">
    <source>
        <dbReference type="ARBA" id="ARBA00023136"/>
    </source>
</evidence>